<dbReference type="STRING" id="28885.EI16_08170"/>
<dbReference type="PRINTS" id="PR00039">
    <property type="entry name" value="HTHLYSR"/>
</dbReference>
<dbReference type="InterPro" id="IPR036390">
    <property type="entry name" value="WH_DNA-bd_sf"/>
</dbReference>
<evidence type="ECO:0000256" key="3">
    <source>
        <dbReference type="ARBA" id="ARBA00023125"/>
    </source>
</evidence>
<dbReference type="EMBL" id="JMIU01000001">
    <property type="protein sequence ID" value="KDN96245.1"/>
    <property type="molecule type" value="Genomic_DNA"/>
</dbReference>
<dbReference type="Pfam" id="PF03466">
    <property type="entry name" value="LysR_substrate"/>
    <property type="match status" value="1"/>
</dbReference>
<dbReference type="PANTHER" id="PTHR30537:SF5">
    <property type="entry name" value="HTH-TYPE TRANSCRIPTIONAL ACTIVATOR TTDR-RELATED"/>
    <property type="match status" value="1"/>
</dbReference>
<name>A0A067A1N5_HYDMR</name>
<dbReference type="FunFam" id="1.10.10.10:FF:000001">
    <property type="entry name" value="LysR family transcriptional regulator"/>
    <property type="match status" value="1"/>
</dbReference>
<dbReference type="GO" id="GO:0043565">
    <property type="term" value="F:sequence-specific DNA binding"/>
    <property type="evidence" value="ECO:0007669"/>
    <property type="project" value="TreeGrafter"/>
</dbReference>
<accession>A0A067A1N5</accession>
<dbReference type="Pfam" id="PF00126">
    <property type="entry name" value="HTH_1"/>
    <property type="match status" value="1"/>
</dbReference>
<keyword evidence="4" id="KW-0804">Transcription</keyword>
<evidence type="ECO:0000313" key="7">
    <source>
        <dbReference type="Proteomes" id="UP000027341"/>
    </source>
</evidence>
<organism evidence="6 7">
    <name type="scientific">Hydrogenovibrio marinus</name>
    <dbReference type="NCBI Taxonomy" id="28885"/>
    <lineage>
        <taxon>Bacteria</taxon>
        <taxon>Pseudomonadati</taxon>
        <taxon>Pseudomonadota</taxon>
        <taxon>Gammaproteobacteria</taxon>
        <taxon>Thiotrichales</taxon>
        <taxon>Piscirickettsiaceae</taxon>
        <taxon>Hydrogenovibrio</taxon>
    </lineage>
</organism>
<keyword evidence="3" id="KW-0238">DNA-binding</keyword>
<comment type="similarity">
    <text evidence="1">Belongs to the LysR transcriptional regulatory family.</text>
</comment>
<feature type="domain" description="HTH lysR-type" evidence="5">
    <location>
        <begin position="1"/>
        <end position="59"/>
    </location>
</feature>
<dbReference type="Gene3D" id="1.10.10.10">
    <property type="entry name" value="Winged helix-like DNA-binding domain superfamily/Winged helix DNA-binding domain"/>
    <property type="match status" value="1"/>
</dbReference>
<dbReference type="CDD" id="cd08422">
    <property type="entry name" value="PBP2_CrgA_like"/>
    <property type="match status" value="1"/>
</dbReference>
<dbReference type="PROSITE" id="PS50931">
    <property type="entry name" value="HTH_LYSR"/>
    <property type="match status" value="1"/>
</dbReference>
<dbReference type="InterPro" id="IPR058163">
    <property type="entry name" value="LysR-type_TF_proteobact-type"/>
</dbReference>
<dbReference type="InterPro" id="IPR000847">
    <property type="entry name" value="LysR_HTH_N"/>
</dbReference>
<protein>
    <submittedName>
        <fullName evidence="6">LysR family transcriptional regulator</fullName>
    </submittedName>
</protein>
<evidence type="ECO:0000259" key="5">
    <source>
        <dbReference type="PROSITE" id="PS50931"/>
    </source>
</evidence>
<dbReference type="GO" id="GO:0003700">
    <property type="term" value="F:DNA-binding transcription factor activity"/>
    <property type="evidence" value="ECO:0007669"/>
    <property type="project" value="InterPro"/>
</dbReference>
<reference evidence="6 7" key="1">
    <citation type="submission" date="2014-04" db="EMBL/GenBank/DDBJ databases">
        <title>Draft genome sequence of Hydrogenovibrio marinus MH-110, a model organism for aerobic H2 metabolism.</title>
        <authorList>
            <person name="Cha H.J."/>
            <person name="Jo B.H."/>
            <person name="Hwang B.H."/>
        </authorList>
    </citation>
    <scope>NUCLEOTIDE SEQUENCE [LARGE SCALE GENOMIC DNA]</scope>
    <source>
        <strain evidence="6 7">MH-110</strain>
    </source>
</reference>
<dbReference type="AlphaFoldDB" id="A0A067A1N5"/>
<dbReference type="PANTHER" id="PTHR30537">
    <property type="entry name" value="HTH-TYPE TRANSCRIPTIONAL REGULATOR"/>
    <property type="match status" value="1"/>
</dbReference>
<evidence type="ECO:0000313" key="6">
    <source>
        <dbReference type="EMBL" id="KDN96245.1"/>
    </source>
</evidence>
<dbReference type="InterPro" id="IPR036388">
    <property type="entry name" value="WH-like_DNA-bd_sf"/>
</dbReference>
<gene>
    <name evidence="6" type="ORF">EI16_08170</name>
</gene>
<evidence type="ECO:0000256" key="2">
    <source>
        <dbReference type="ARBA" id="ARBA00023015"/>
    </source>
</evidence>
<evidence type="ECO:0000256" key="4">
    <source>
        <dbReference type="ARBA" id="ARBA00023163"/>
    </source>
</evidence>
<dbReference type="GO" id="GO:0006351">
    <property type="term" value="P:DNA-templated transcription"/>
    <property type="evidence" value="ECO:0007669"/>
    <property type="project" value="TreeGrafter"/>
</dbReference>
<dbReference type="Gene3D" id="3.40.190.290">
    <property type="match status" value="1"/>
</dbReference>
<keyword evidence="2" id="KW-0805">Transcription regulation</keyword>
<dbReference type="InterPro" id="IPR005119">
    <property type="entry name" value="LysR_subst-bd"/>
</dbReference>
<dbReference type="RefSeq" id="WP_029912018.1">
    <property type="nucleotide sequence ID" value="NZ_AP020335.1"/>
</dbReference>
<dbReference type="SUPFAM" id="SSF46785">
    <property type="entry name" value="Winged helix' DNA-binding domain"/>
    <property type="match status" value="1"/>
</dbReference>
<sequence length="301" mass="34042">MGQLEKIEIFIRVVEAGGIGKAAEQLNMAKSAVSRRLSELEDELGAKLIHRTTRSSNLTEAGLRFYEKALGVVSAFSELTQSVNVDDQSLSGSLRIAVPLSFGMLHLTRVFDQFMRAYPGIHLDIDFSDGEVDLISSGFDMAIRISDLKDSSMQARKIAPIRFGLVASPEYLEQHGAPQSLQDLKNHQLLKYGNDGMNSWRLTDINGEKHDISFSTRLQANNGEFLKEMAKAGHGIVMEPTFIIWKDLQSGSLVPVLENYYRPEIYVYAVYPRNRFVSKKTRMMIDFLLDYFKQEAYWDAQ</sequence>
<keyword evidence="7" id="KW-1185">Reference proteome</keyword>
<comment type="caution">
    <text evidence="6">The sequence shown here is derived from an EMBL/GenBank/DDBJ whole genome shotgun (WGS) entry which is preliminary data.</text>
</comment>
<dbReference type="FunFam" id="3.40.190.290:FF:000001">
    <property type="entry name" value="Transcriptional regulator, LysR family"/>
    <property type="match status" value="1"/>
</dbReference>
<evidence type="ECO:0000256" key="1">
    <source>
        <dbReference type="ARBA" id="ARBA00009437"/>
    </source>
</evidence>
<dbReference type="SUPFAM" id="SSF53850">
    <property type="entry name" value="Periplasmic binding protein-like II"/>
    <property type="match status" value="1"/>
</dbReference>
<proteinExistence type="inferred from homology"/>
<dbReference type="Proteomes" id="UP000027341">
    <property type="component" value="Unassembled WGS sequence"/>
</dbReference>